<dbReference type="AlphaFoldDB" id="A0AAV4V4V8"/>
<accession>A0AAV4V4V8</accession>
<evidence type="ECO:0000313" key="2">
    <source>
        <dbReference type="Proteomes" id="UP001054837"/>
    </source>
</evidence>
<comment type="caution">
    <text evidence="1">The sequence shown here is derived from an EMBL/GenBank/DDBJ whole genome shotgun (WGS) entry which is preliminary data.</text>
</comment>
<sequence length="167" mass="19160">MITPILYITSESTLFMDSMQHLTRYKLLAKHIQSASRKTAAINKNRLPIPGGMKNNLSTVSEKHQIRFPCSRKLLKQTILYITSESALFMDSMQHLARYKLLAKRIQSTSPKTTVINKNRLPIPDGMKNNLSTVSEKHQLWVRFLDVLPQRRVIPSITYPVPQADQT</sequence>
<organism evidence="1 2">
    <name type="scientific">Caerostris darwini</name>
    <dbReference type="NCBI Taxonomy" id="1538125"/>
    <lineage>
        <taxon>Eukaryota</taxon>
        <taxon>Metazoa</taxon>
        <taxon>Ecdysozoa</taxon>
        <taxon>Arthropoda</taxon>
        <taxon>Chelicerata</taxon>
        <taxon>Arachnida</taxon>
        <taxon>Araneae</taxon>
        <taxon>Araneomorphae</taxon>
        <taxon>Entelegynae</taxon>
        <taxon>Araneoidea</taxon>
        <taxon>Araneidae</taxon>
        <taxon>Caerostris</taxon>
    </lineage>
</organism>
<keyword evidence="2" id="KW-1185">Reference proteome</keyword>
<reference evidence="1 2" key="1">
    <citation type="submission" date="2021-06" db="EMBL/GenBank/DDBJ databases">
        <title>Caerostris darwini draft genome.</title>
        <authorList>
            <person name="Kono N."/>
            <person name="Arakawa K."/>
        </authorList>
    </citation>
    <scope>NUCLEOTIDE SEQUENCE [LARGE SCALE GENOMIC DNA]</scope>
</reference>
<dbReference type="EMBL" id="BPLQ01012408">
    <property type="protein sequence ID" value="GIY65287.1"/>
    <property type="molecule type" value="Genomic_DNA"/>
</dbReference>
<protein>
    <submittedName>
        <fullName evidence="1">Uncharacterized protein</fullName>
    </submittedName>
</protein>
<proteinExistence type="predicted"/>
<dbReference type="Proteomes" id="UP001054837">
    <property type="component" value="Unassembled WGS sequence"/>
</dbReference>
<evidence type="ECO:0000313" key="1">
    <source>
        <dbReference type="EMBL" id="GIY65287.1"/>
    </source>
</evidence>
<gene>
    <name evidence="1" type="ORF">CDAR_382041</name>
</gene>
<name>A0AAV4V4V8_9ARAC</name>